<dbReference type="EMBL" id="JAINUG010000071">
    <property type="protein sequence ID" value="KAJ8401288.1"/>
    <property type="molecule type" value="Genomic_DNA"/>
</dbReference>
<protein>
    <submittedName>
        <fullName evidence="1">Uncharacterized protein</fullName>
    </submittedName>
</protein>
<comment type="caution">
    <text evidence="1">The sequence shown here is derived from an EMBL/GenBank/DDBJ whole genome shotgun (WGS) entry which is preliminary data.</text>
</comment>
<keyword evidence="2" id="KW-1185">Reference proteome</keyword>
<evidence type="ECO:0000313" key="1">
    <source>
        <dbReference type="EMBL" id="KAJ8401288.1"/>
    </source>
</evidence>
<dbReference type="Proteomes" id="UP001221898">
    <property type="component" value="Unassembled WGS sequence"/>
</dbReference>
<name>A0AAD7SF36_9TELE</name>
<dbReference type="AlphaFoldDB" id="A0AAD7SF36"/>
<sequence length="90" mass="9777">MKRANYVIRKLGIHGMIPRAVGSESGRWCVTATACLSPTRRRGKAAVRDHGGNDRERAVITVPACISACLADISAWVSTHHLKLNLGKIE</sequence>
<evidence type="ECO:0000313" key="2">
    <source>
        <dbReference type="Proteomes" id="UP001221898"/>
    </source>
</evidence>
<proteinExistence type="predicted"/>
<feature type="non-terminal residue" evidence="1">
    <location>
        <position position="1"/>
    </location>
</feature>
<gene>
    <name evidence="1" type="ORF">AAFF_G00385190</name>
</gene>
<accession>A0AAD7SF36</accession>
<organism evidence="1 2">
    <name type="scientific">Aldrovandia affinis</name>
    <dbReference type="NCBI Taxonomy" id="143900"/>
    <lineage>
        <taxon>Eukaryota</taxon>
        <taxon>Metazoa</taxon>
        <taxon>Chordata</taxon>
        <taxon>Craniata</taxon>
        <taxon>Vertebrata</taxon>
        <taxon>Euteleostomi</taxon>
        <taxon>Actinopterygii</taxon>
        <taxon>Neopterygii</taxon>
        <taxon>Teleostei</taxon>
        <taxon>Notacanthiformes</taxon>
        <taxon>Halosauridae</taxon>
        <taxon>Aldrovandia</taxon>
    </lineage>
</organism>
<reference evidence="1" key="1">
    <citation type="journal article" date="2023" name="Science">
        <title>Genome structures resolve the early diversification of teleost fishes.</title>
        <authorList>
            <person name="Parey E."/>
            <person name="Louis A."/>
            <person name="Montfort J."/>
            <person name="Bouchez O."/>
            <person name="Roques C."/>
            <person name="Iampietro C."/>
            <person name="Lluch J."/>
            <person name="Castinel A."/>
            <person name="Donnadieu C."/>
            <person name="Desvignes T."/>
            <person name="Floi Bucao C."/>
            <person name="Jouanno E."/>
            <person name="Wen M."/>
            <person name="Mejri S."/>
            <person name="Dirks R."/>
            <person name="Jansen H."/>
            <person name="Henkel C."/>
            <person name="Chen W.J."/>
            <person name="Zahm M."/>
            <person name="Cabau C."/>
            <person name="Klopp C."/>
            <person name="Thompson A.W."/>
            <person name="Robinson-Rechavi M."/>
            <person name="Braasch I."/>
            <person name="Lecointre G."/>
            <person name="Bobe J."/>
            <person name="Postlethwait J.H."/>
            <person name="Berthelot C."/>
            <person name="Roest Crollius H."/>
            <person name="Guiguen Y."/>
        </authorList>
    </citation>
    <scope>NUCLEOTIDE SEQUENCE</scope>
    <source>
        <strain evidence="1">NC1722</strain>
    </source>
</reference>